<name>A0A9N9IPS7_9GLOM</name>
<protein>
    <submittedName>
        <fullName evidence="3">10335_t:CDS:1</fullName>
    </submittedName>
</protein>
<evidence type="ECO:0000313" key="4">
    <source>
        <dbReference type="Proteomes" id="UP000789342"/>
    </source>
</evidence>
<dbReference type="Proteomes" id="UP000789342">
    <property type="component" value="Unassembled WGS sequence"/>
</dbReference>
<feature type="region of interest" description="Disordered" evidence="1">
    <location>
        <begin position="47"/>
        <end position="86"/>
    </location>
</feature>
<feature type="domain" description="Swiss Army Knife RNA repair protein HAD" evidence="2">
    <location>
        <begin position="204"/>
        <end position="432"/>
    </location>
</feature>
<feature type="non-terminal residue" evidence="3">
    <location>
        <position position="599"/>
    </location>
</feature>
<proteinExistence type="predicted"/>
<accession>A0A9N9IPS7</accession>
<feature type="compositionally biased region" description="Polar residues" evidence="1">
    <location>
        <begin position="149"/>
        <end position="166"/>
    </location>
</feature>
<comment type="caution">
    <text evidence="3">The sequence shown here is derived from an EMBL/GenBank/DDBJ whole genome shotgun (WGS) entry which is preliminary data.</text>
</comment>
<evidence type="ECO:0000313" key="3">
    <source>
        <dbReference type="EMBL" id="CAG8744587.1"/>
    </source>
</evidence>
<dbReference type="Pfam" id="PF10307">
    <property type="entry name" value="HAD_SAK_1"/>
    <property type="match status" value="1"/>
</dbReference>
<feature type="compositionally biased region" description="Basic and acidic residues" evidence="1">
    <location>
        <begin position="47"/>
        <end position="82"/>
    </location>
</feature>
<dbReference type="EMBL" id="CAJVPV010032280">
    <property type="protein sequence ID" value="CAG8744587.1"/>
    <property type="molecule type" value="Genomic_DNA"/>
</dbReference>
<dbReference type="OrthoDB" id="5596992at2759"/>
<evidence type="ECO:0000256" key="1">
    <source>
        <dbReference type="SAM" id="MobiDB-lite"/>
    </source>
</evidence>
<organism evidence="3 4">
    <name type="scientific">Acaulospora morrowiae</name>
    <dbReference type="NCBI Taxonomy" id="94023"/>
    <lineage>
        <taxon>Eukaryota</taxon>
        <taxon>Fungi</taxon>
        <taxon>Fungi incertae sedis</taxon>
        <taxon>Mucoromycota</taxon>
        <taxon>Glomeromycotina</taxon>
        <taxon>Glomeromycetes</taxon>
        <taxon>Diversisporales</taxon>
        <taxon>Acaulosporaceae</taxon>
        <taxon>Acaulospora</taxon>
    </lineage>
</organism>
<reference evidence="3" key="1">
    <citation type="submission" date="2021-06" db="EMBL/GenBank/DDBJ databases">
        <authorList>
            <person name="Kallberg Y."/>
            <person name="Tangrot J."/>
            <person name="Rosling A."/>
        </authorList>
    </citation>
    <scope>NUCLEOTIDE SEQUENCE</scope>
    <source>
        <strain evidence="3">CL551</strain>
    </source>
</reference>
<feature type="non-terminal residue" evidence="3">
    <location>
        <position position="1"/>
    </location>
</feature>
<dbReference type="InterPro" id="IPR018812">
    <property type="entry name" value="SAK_HAD"/>
</dbReference>
<feature type="region of interest" description="Disordered" evidence="1">
    <location>
        <begin position="149"/>
        <end position="174"/>
    </location>
</feature>
<dbReference type="AlphaFoldDB" id="A0A9N9IPS7"/>
<feature type="compositionally biased region" description="Basic residues" evidence="1">
    <location>
        <begin position="312"/>
        <end position="322"/>
    </location>
</feature>
<keyword evidence="4" id="KW-1185">Reference proteome</keyword>
<gene>
    <name evidence="3" type="ORF">AMORRO_LOCUS14945</name>
</gene>
<evidence type="ECO:0000259" key="2">
    <source>
        <dbReference type="Pfam" id="PF10307"/>
    </source>
</evidence>
<feature type="region of interest" description="Disordered" evidence="1">
    <location>
        <begin position="304"/>
        <end position="330"/>
    </location>
</feature>
<sequence>WSSEVSADVLIIHEYIKHLIESQPWLARPSFTPEYWKCNESENVVKQHEKKKDDDIKSYKEIRGKNKRKKPEDSNTENEDRNCPVSRSNSEFELCKRSRIPSDSTQEFPTYDSHNLNGHSWAYVSLQNCKRSLSFDSPSTGELITKNITPYTRSSSENTHYSFNEQSSSSTSNDKLSFSTKYGESLSNVTNLNIFNFEQTIYNPHFNHLLWDQGLVDRLSDNGWFDDLVYSLGMKSKSLLKEDALWNAQNFELLSQSTEDDTSLTVLFFPNHLAGSLNDIIKMLKIKGITCDMKKIEMGARLTKKAPSGHTHNLKNCKSKKGKGAERTKSTASTISSTRTLYLLYPQNPECDVTKFHSRSVQLFLKKFPGINKVHVWETRENCIMNFEKLFSKLRSERELEAKLHRTNVHYQCYMNPVKEWSIMNFVVFNYNNKIDSIYKTLRESNISEEKVDDGMNYEEISLFIKVQHSIVYFDEDVVEKLAKLYSPPTSTIFEYNWEIKCPYVLIQSGSHLVALNKFHDYLENYVTPCGRINSVVLMHIVAKAVIQGRYYGFKVKTPCFDDCPYLDNYNTLPVHFAETDNNKERPFILMMAYDKNMV</sequence>